<keyword evidence="9" id="KW-1133">Transmembrane helix</keyword>
<feature type="signal peptide" evidence="14">
    <location>
        <begin position="1"/>
        <end position="18"/>
    </location>
</feature>
<comment type="function">
    <text evidence="12">Catalyzes the hydrolysis of inorganic polyphosphate (polyP) chains of many hundreds of phosphate residues into shorter lengths.</text>
</comment>
<feature type="chain" id="PRO_5042844042" description="Endopolyphosphatase" evidence="14">
    <location>
        <begin position="19"/>
        <end position="718"/>
    </location>
</feature>
<feature type="domain" description="Calcineurin-like phosphoesterase" evidence="15">
    <location>
        <begin position="41"/>
        <end position="299"/>
    </location>
</feature>
<feature type="region of interest" description="Disordered" evidence="13">
    <location>
        <begin position="361"/>
        <end position="388"/>
    </location>
</feature>
<dbReference type="InterPro" id="IPR012358">
    <property type="entry name" value="EndopolyPtase_N1"/>
</dbReference>
<comment type="catalytic activity">
    <reaction evidence="12">
        <text>[phosphate](n+1) + n H2O = (n+1) phosphate + n H(+)</text>
        <dbReference type="Rhea" id="RHEA:22452"/>
        <dbReference type="Rhea" id="RHEA-COMP:14280"/>
        <dbReference type="ChEBI" id="CHEBI:15377"/>
        <dbReference type="ChEBI" id="CHEBI:15378"/>
        <dbReference type="ChEBI" id="CHEBI:16838"/>
        <dbReference type="ChEBI" id="CHEBI:43474"/>
        <dbReference type="EC" id="3.6.1.10"/>
    </reaction>
</comment>
<dbReference type="SUPFAM" id="SSF56300">
    <property type="entry name" value="Metallo-dependent phosphatases"/>
    <property type="match status" value="1"/>
</dbReference>
<evidence type="ECO:0000256" key="9">
    <source>
        <dbReference type="ARBA" id="ARBA00022989"/>
    </source>
</evidence>
<accession>A0AAN7BWP5</accession>
<protein>
    <recommendedName>
        <fullName evidence="4 12">Endopolyphosphatase</fullName>
        <ecNumber evidence="3 12">3.6.1.10</ecNumber>
    </recommendedName>
</protein>
<dbReference type="GO" id="GO:0008081">
    <property type="term" value="F:phosphoric diester hydrolase activity"/>
    <property type="evidence" value="ECO:0007669"/>
    <property type="project" value="TreeGrafter"/>
</dbReference>
<reference evidence="16" key="1">
    <citation type="journal article" date="2023" name="Mol. Phylogenet. Evol.">
        <title>Genome-scale phylogeny and comparative genomics of the fungal order Sordariales.</title>
        <authorList>
            <person name="Hensen N."/>
            <person name="Bonometti L."/>
            <person name="Westerberg I."/>
            <person name="Brannstrom I.O."/>
            <person name="Guillou S."/>
            <person name="Cros-Aarteil S."/>
            <person name="Calhoun S."/>
            <person name="Haridas S."/>
            <person name="Kuo A."/>
            <person name="Mondo S."/>
            <person name="Pangilinan J."/>
            <person name="Riley R."/>
            <person name="LaButti K."/>
            <person name="Andreopoulos B."/>
            <person name="Lipzen A."/>
            <person name="Chen C."/>
            <person name="Yan M."/>
            <person name="Daum C."/>
            <person name="Ng V."/>
            <person name="Clum A."/>
            <person name="Steindorff A."/>
            <person name="Ohm R.A."/>
            <person name="Martin F."/>
            <person name="Silar P."/>
            <person name="Natvig D.O."/>
            <person name="Lalanne C."/>
            <person name="Gautier V."/>
            <person name="Ament-Velasquez S.L."/>
            <person name="Kruys A."/>
            <person name="Hutchinson M.I."/>
            <person name="Powell A.J."/>
            <person name="Barry K."/>
            <person name="Miller A.N."/>
            <person name="Grigoriev I.V."/>
            <person name="Debuchy R."/>
            <person name="Gladieux P."/>
            <person name="Hiltunen Thoren M."/>
            <person name="Johannesson H."/>
        </authorList>
    </citation>
    <scope>NUCLEOTIDE SEQUENCE</scope>
    <source>
        <strain evidence="16">CBS 990.96</strain>
    </source>
</reference>
<reference evidence="16" key="2">
    <citation type="submission" date="2023-05" db="EMBL/GenBank/DDBJ databases">
        <authorList>
            <consortium name="Lawrence Berkeley National Laboratory"/>
            <person name="Steindorff A."/>
            <person name="Hensen N."/>
            <person name="Bonometti L."/>
            <person name="Westerberg I."/>
            <person name="Brannstrom I.O."/>
            <person name="Guillou S."/>
            <person name="Cros-Aarteil S."/>
            <person name="Calhoun S."/>
            <person name="Haridas S."/>
            <person name="Kuo A."/>
            <person name="Mondo S."/>
            <person name="Pangilinan J."/>
            <person name="Riley R."/>
            <person name="Labutti K."/>
            <person name="Andreopoulos B."/>
            <person name="Lipzen A."/>
            <person name="Chen C."/>
            <person name="Yanf M."/>
            <person name="Daum C."/>
            <person name="Ng V."/>
            <person name="Clum A."/>
            <person name="Ohm R."/>
            <person name="Martin F."/>
            <person name="Silar P."/>
            <person name="Natvig D."/>
            <person name="Lalanne C."/>
            <person name="Gautier V."/>
            <person name="Ament-Velasquez S.L."/>
            <person name="Kruys A."/>
            <person name="Hutchinson M.I."/>
            <person name="Powell A.J."/>
            <person name="Barry K."/>
            <person name="Miller A.N."/>
            <person name="Grigoriev I.V."/>
            <person name="Debuchy R."/>
            <person name="Gladieux P."/>
            <person name="Thoren M.H."/>
            <person name="Johannesson H."/>
        </authorList>
    </citation>
    <scope>NUCLEOTIDE SEQUENCE</scope>
    <source>
        <strain evidence="16">CBS 990.96</strain>
    </source>
</reference>
<evidence type="ECO:0000256" key="10">
    <source>
        <dbReference type="ARBA" id="ARBA00023136"/>
    </source>
</evidence>
<evidence type="ECO:0000256" key="5">
    <source>
        <dbReference type="ARBA" id="ARBA00022554"/>
    </source>
</evidence>
<dbReference type="Proteomes" id="UP001301958">
    <property type="component" value="Unassembled WGS sequence"/>
</dbReference>
<keyword evidence="8" id="KW-0735">Signal-anchor</keyword>
<evidence type="ECO:0000256" key="6">
    <source>
        <dbReference type="ARBA" id="ARBA00022692"/>
    </source>
</evidence>
<feature type="compositionally biased region" description="Acidic residues" evidence="13">
    <location>
        <begin position="636"/>
        <end position="665"/>
    </location>
</feature>
<dbReference type="GO" id="GO:0004309">
    <property type="term" value="F:exopolyphosphatase activity"/>
    <property type="evidence" value="ECO:0007669"/>
    <property type="project" value="TreeGrafter"/>
</dbReference>
<feature type="region of interest" description="Disordered" evidence="13">
    <location>
        <begin position="629"/>
        <end position="696"/>
    </location>
</feature>
<comment type="caution">
    <text evidence="16">The sequence shown here is derived from an EMBL/GenBank/DDBJ whole genome shotgun (WGS) entry which is preliminary data.</text>
</comment>
<comment type="similarity">
    <text evidence="2">Belongs to the endopolyphosphatase PPN1 family.</text>
</comment>
<dbReference type="InterPro" id="IPR004843">
    <property type="entry name" value="Calcineurin-like_PHP"/>
</dbReference>
<evidence type="ECO:0000256" key="1">
    <source>
        <dbReference type="ARBA" id="ARBA00004576"/>
    </source>
</evidence>
<dbReference type="EMBL" id="MU865295">
    <property type="protein sequence ID" value="KAK4231043.1"/>
    <property type="molecule type" value="Genomic_DNA"/>
</dbReference>
<evidence type="ECO:0000313" key="16">
    <source>
        <dbReference type="EMBL" id="KAK4231043.1"/>
    </source>
</evidence>
<evidence type="ECO:0000256" key="4">
    <source>
        <dbReference type="ARBA" id="ARBA00014458"/>
    </source>
</evidence>
<dbReference type="FunFam" id="3.60.21.10:FF:000082">
    <property type="entry name" value="Endopolyphosphatase"/>
    <property type="match status" value="1"/>
</dbReference>
<dbReference type="PANTHER" id="PTHR10340">
    <property type="entry name" value="SPHINGOMYELIN PHOSPHODIESTERASE"/>
    <property type="match status" value="1"/>
</dbReference>
<evidence type="ECO:0000256" key="2">
    <source>
        <dbReference type="ARBA" id="ARBA00010399"/>
    </source>
</evidence>
<keyword evidence="7 12" id="KW-0378">Hydrolase</keyword>
<evidence type="ECO:0000256" key="3">
    <source>
        <dbReference type="ARBA" id="ARBA00012459"/>
    </source>
</evidence>
<evidence type="ECO:0000256" key="12">
    <source>
        <dbReference type="PIRNR" id="PIRNR027093"/>
    </source>
</evidence>
<feature type="compositionally biased region" description="Basic residues" evidence="13">
    <location>
        <begin position="679"/>
        <end position="696"/>
    </location>
</feature>
<evidence type="ECO:0000256" key="13">
    <source>
        <dbReference type="SAM" id="MobiDB-lite"/>
    </source>
</evidence>
<organism evidence="16 17">
    <name type="scientific">Podospora fimiseda</name>
    <dbReference type="NCBI Taxonomy" id="252190"/>
    <lineage>
        <taxon>Eukaryota</taxon>
        <taxon>Fungi</taxon>
        <taxon>Dikarya</taxon>
        <taxon>Ascomycota</taxon>
        <taxon>Pezizomycotina</taxon>
        <taxon>Sordariomycetes</taxon>
        <taxon>Sordariomycetidae</taxon>
        <taxon>Sordariales</taxon>
        <taxon>Podosporaceae</taxon>
        <taxon>Podospora</taxon>
    </lineage>
</organism>
<keyword evidence="17" id="KW-1185">Reference proteome</keyword>
<keyword evidence="11" id="KW-0325">Glycoprotein</keyword>
<dbReference type="PANTHER" id="PTHR10340:SF55">
    <property type="entry name" value="ENDOPOLYPHOSPHATASE"/>
    <property type="match status" value="1"/>
</dbReference>
<dbReference type="GO" id="GO:0000324">
    <property type="term" value="C:fungal-type vacuole"/>
    <property type="evidence" value="ECO:0007669"/>
    <property type="project" value="TreeGrafter"/>
</dbReference>
<dbReference type="AlphaFoldDB" id="A0AAN7BWP5"/>
<dbReference type="GO" id="GO:0005774">
    <property type="term" value="C:vacuolar membrane"/>
    <property type="evidence" value="ECO:0007669"/>
    <property type="project" value="UniProtKB-SubCell"/>
</dbReference>
<comment type="subcellular location">
    <subcellularLocation>
        <location evidence="1">Vacuole membrane</location>
        <topology evidence="1">Single-pass type II membrane protein</topology>
    </subcellularLocation>
</comment>
<feature type="compositionally biased region" description="Basic residues" evidence="13">
    <location>
        <begin position="476"/>
        <end position="489"/>
    </location>
</feature>
<sequence length="718" mass="81180">MSLQRLLGAALLCYGVIAGPSGAAAPDTLVQNSAPRKLHGRFLHITDIHPDEFYKVHSSTDEDSGCHKGEGPAGPYGAEASDCDSPFALVNATFDWIEANLKDKIDFIVWTGDSARHDRDDDLPRSQDQVLGTNRWIADKFAQLFQDPKGKGLSIPIVPTFGNNDILPHNILLPGPNKWLQTYTHIWRHFIPEEQRHGFEFGGWFNVEVIPNKLAVFSLNTLYFFDRNAGVDGCADPAEVGYKQMEWLRIQLEIMRSRGMKAIIMGHVPPARTDSKKLWDETCWQKYTLWMRQFRDVVVSGLFGHMNIDHFLIHDTKDIDIAAVSGLTSDFGTREAMDDELTIQAGTDYLLELRDDWSKLKKPPVLTDTPGKETNNNRGGRRERDRRRKDPWGERYILSFVGPSIVPTYFPTLRVMEYNISGLENTAVWQDTNKGGKLPALIDQTHDAPQKHLDLRSLSTLDDFADSFEIVETNANKKKDKKKKKKPGKEKKPHDPNLFIPAPPSKTSPPGPAYSLQPLSLTGYTQYYANLTHINNLDLSDLFDVDDDGPTTHSSSFFGQAAYDWLLKWRNGKHGGKKPITPKPNPREFNFEVEYSTFDDKIYKLGDLTVNSFVELAYRIGQTAKRGGSVVAGLSSDEEEEEDWEVVEGLERDDDHDDEDDEFEIEETKKKKGSGGGGGKKKKGGKKHKKKKRNKTWVHFLTHAFVGTLDEEELKKYS</sequence>
<feature type="region of interest" description="Disordered" evidence="13">
    <location>
        <begin position="475"/>
        <end position="513"/>
    </location>
</feature>
<dbReference type="GO" id="GO:0006798">
    <property type="term" value="P:polyphosphate catabolic process"/>
    <property type="evidence" value="ECO:0007669"/>
    <property type="project" value="TreeGrafter"/>
</dbReference>
<dbReference type="InterPro" id="IPR029052">
    <property type="entry name" value="Metallo-depent_PP-like"/>
</dbReference>
<evidence type="ECO:0000256" key="14">
    <source>
        <dbReference type="SAM" id="SignalP"/>
    </source>
</evidence>
<dbReference type="EC" id="3.6.1.10" evidence="3 12"/>
<dbReference type="Pfam" id="PF00149">
    <property type="entry name" value="Metallophos"/>
    <property type="match status" value="1"/>
</dbReference>
<keyword evidence="14" id="KW-0732">Signal</keyword>
<evidence type="ECO:0000313" key="17">
    <source>
        <dbReference type="Proteomes" id="UP001301958"/>
    </source>
</evidence>
<evidence type="ECO:0000259" key="15">
    <source>
        <dbReference type="Pfam" id="PF00149"/>
    </source>
</evidence>
<evidence type="ECO:0000256" key="8">
    <source>
        <dbReference type="ARBA" id="ARBA00022968"/>
    </source>
</evidence>
<dbReference type="PIRSF" id="PIRSF027093">
    <property type="entry name" value="EndopolyPtase_N1"/>
    <property type="match status" value="1"/>
</dbReference>
<keyword evidence="5 12" id="KW-0926">Vacuole</keyword>
<name>A0AAN7BWP5_9PEZI</name>
<keyword evidence="10 12" id="KW-0472">Membrane</keyword>
<proteinExistence type="inferred from homology"/>
<evidence type="ECO:0000256" key="11">
    <source>
        <dbReference type="ARBA" id="ARBA00023180"/>
    </source>
</evidence>
<keyword evidence="6" id="KW-0812">Transmembrane</keyword>
<feature type="compositionally biased region" description="Pro residues" evidence="13">
    <location>
        <begin position="501"/>
        <end position="512"/>
    </location>
</feature>
<gene>
    <name evidence="16" type="ORF">QBC38DRAFT_467687</name>
</gene>
<dbReference type="Gene3D" id="3.60.21.10">
    <property type="match status" value="1"/>
</dbReference>
<dbReference type="GO" id="GO:0000298">
    <property type="term" value="F:endopolyphosphatase activity"/>
    <property type="evidence" value="ECO:0007669"/>
    <property type="project" value="UniProtKB-EC"/>
</dbReference>
<evidence type="ECO:0000256" key="7">
    <source>
        <dbReference type="ARBA" id="ARBA00022801"/>
    </source>
</evidence>